<accession>A0A8J2K282</accession>
<dbReference type="AlphaFoldDB" id="A0A8J2K282"/>
<dbReference type="EMBL" id="CAJVCH010213596">
    <property type="protein sequence ID" value="CAG7731475.1"/>
    <property type="molecule type" value="Genomic_DNA"/>
</dbReference>
<reference evidence="2" key="1">
    <citation type="submission" date="2021-06" db="EMBL/GenBank/DDBJ databases">
        <authorList>
            <person name="Hodson N. C."/>
            <person name="Mongue J. A."/>
            <person name="Jaron S. K."/>
        </authorList>
    </citation>
    <scope>NUCLEOTIDE SEQUENCE</scope>
</reference>
<sequence length="87" mass="10146">MNWKSLTRNQDMCRPYADLCTRSGIMDGAETSNHMKGKFMWNPGRCKGRRSLGRGKEREKARKFKINRPRVTTKDQTRTGVERIVTI</sequence>
<evidence type="ECO:0000256" key="1">
    <source>
        <dbReference type="SAM" id="MobiDB-lite"/>
    </source>
</evidence>
<dbReference type="Proteomes" id="UP000708208">
    <property type="component" value="Unassembled WGS sequence"/>
</dbReference>
<gene>
    <name evidence="2" type="ORF">AFUS01_LOCUS20062</name>
</gene>
<feature type="region of interest" description="Disordered" evidence="1">
    <location>
        <begin position="36"/>
        <end position="61"/>
    </location>
</feature>
<evidence type="ECO:0000313" key="2">
    <source>
        <dbReference type="EMBL" id="CAG7731475.1"/>
    </source>
</evidence>
<organism evidence="2 3">
    <name type="scientific">Allacma fusca</name>
    <dbReference type="NCBI Taxonomy" id="39272"/>
    <lineage>
        <taxon>Eukaryota</taxon>
        <taxon>Metazoa</taxon>
        <taxon>Ecdysozoa</taxon>
        <taxon>Arthropoda</taxon>
        <taxon>Hexapoda</taxon>
        <taxon>Collembola</taxon>
        <taxon>Symphypleona</taxon>
        <taxon>Sminthuridae</taxon>
        <taxon>Allacma</taxon>
    </lineage>
</organism>
<comment type="caution">
    <text evidence="2">The sequence shown here is derived from an EMBL/GenBank/DDBJ whole genome shotgun (WGS) entry which is preliminary data.</text>
</comment>
<protein>
    <submittedName>
        <fullName evidence="2">Uncharacterized protein</fullName>
    </submittedName>
</protein>
<evidence type="ECO:0000313" key="3">
    <source>
        <dbReference type="Proteomes" id="UP000708208"/>
    </source>
</evidence>
<proteinExistence type="predicted"/>
<name>A0A8J2K282_9HEXA</name>
<keyword evidence="3" id="KW-1185">Reference proteome</keyword>